<gene>
    <name evidence="2" type="ORF">QQ008_01740</name>
</gene>
<evidence type="ECO:0000313" key="2">
    <source>
        <dbReference type="EMBL" id="MDN5200053.1"/>
    </source>
</evidence>
<proteinExistence type="predicted"/>
<sequence length="225" mass="24790">MKKLILILFLSSFCIHFGLAQETENDSIANAGNYLDEIVASRPTSVASEAFQKGDVLFSANFGLTHGKNEMQVNGATTAEVRSFDVWGTGQIGFFAVDKVAIGLSIDSDINYTDAASIETTEVGLFGAPFLRWHFLHKLYFQAKGGYGIQNTKVQDGENIVKTSFNGVYGAANFGYNFFITQHEDVAIDVGAGYTYKQLVDADNTNNKIIEGKFKYSVGITFYFW</sequence>
<dbReference type="Proteomes" id="UP001172082">
    <property type="component" value="Unassembled WGS sequence"/>
</dbReference>
<dbReference type="EMBL" id="JAUJEA010000001">
    <property type="protein sequence ID" value="MDN5200053.1"/>
    <property type="molecule type" value="Genomic_DNA"/>
</dbReference>
<name>A0ABT8KHY6_9BACT</name>
<feature type="signal peptide" evidence="1">
    <location>
        <begin position="1"/>
        <end position="20"/>
    </location>
</feature>
<comment type="caution">
    <text evidence="2">The sequence shown here is derived from an EMBL/GenBank/DDBJ whole genome shotgun (WGS) entry which is preliminary data.</text>
</comment>
<reference evidence="2" key="1">
    <citation type="submission" date="2023-06" db="EMBL/GenBank/DDBJ databases">
        <title>Genomic of Parafulvivirga corallium.</title>
        <authorList>
            <person name="Wang G."/>
        </authorList>
    </citation>
    <scope>NUCLEOTIDE SEQUENCE</scope>
    <source>
        <strain evidence="2">BMA10</strain>
    </source>
</reference>
<accession>A0ABT8KHY6</accession>
<feature type="chain" id="PRO_5046627467" description="Outer membrane protein beta-barrel domain-containing protein" evidence="1">
    <location>
        <begin position="21"/>
        <end position="225"/>
    </location>
</feature>
<evidence type="ECO:0000256" key="1">
    <source>
        <dbReference type="SAM" id="SignalP"/>
    </source>
</evidence>
<keyword evidence="3" id="KW-1185">Reference proteome</keyword>
<evidence type="ECO:0008006" key="4">
    <source>
        <dbReference type="Google" id="ProtNLM"/>
    </source>
</evidence>
<protein>
    <recommendedName>
        <fullName evidence="4">Outer membrane protein beta-barrel domain-containing protein</fullName>
    </recommendedName>
</protein>
<evidence type="ECO:0000313" key="3">
    <source>
        <dbReference type="Proteomes" id="UP001172082"/>
    </source>
</evidence>
<dbReference type="RefSeq" id="WP_346750080.1">
    <property type="nucleotide sequence ID" value="NZ_JAUJEA010000001.1"/>
</dbReference>
<organism evidence="2 3">
    <name type="scientific">Splendidivirga corallicola</name>
    <dbReference type="NCBI Taxonomy" id="3051826"/>
    <lineage>
        <taxon>Bacteria</taxon>
        <taxon>Pseudomonadati</taxon>
        <taxon>Bacteroidota</taxon>
        <taxon>Cytophagia</taxon>
        <taxon>Cytophagales</taxon>
        <taxon>Splendidivirgaceae</taxon>
        <taxon>Splendidivirga</taxon>
    </lineage>
</organism>
<keyword evidence="1" id="KW-0732">Signal</keyword>